<organism evidence="2 3">
    <name type="scientific">Champsocephalus esox</name>
    <name type="common">pike icefish</name>
    <dbReference type="NCBI Taxonomy" id="159716"/>
    <lineage>
        <taxon>Eukaryota</taxon>
        <taxon>Metazoa</taxon>
        <taxon>Chordata</taxon>
        <taxon>Craniata</taxon>
        <taxon>Vertebrata</taxon>
        <taxon>Euteleostomi</taxon>
        <taxon>Actinopterygii</taxon>
        <taxon>Neopterygii</taxon>
        <taxon>Teleostei</taxon>
        <taxon>Neoteleostei</taxon>
        <taxon>Acanthomorphata</taxon>
        <taxon>Eupercaria</taxon>
        <taxon>Perciformes</taxon>
        <taxon>Notothenioidei</taxon>
        <taxon>Channichthyidae</taxon>
        <taxon>Champsocephalus</taxon>
    </lineage>
</organism>
<feature type="compositionally biased region" description="Gly residues" evidence="1">
    <location>
        <begin position="55"/>
        <end position="68"/>
    </location>
</feature>
<dbReference type="EMBL" id="JAULUE010002055">
    <property type="protein sequence ID" value="KAK5892926.1"/>
    <property type="molecule type" value="Genomic_DNA"/>
</dbReference>
<evidence type="ECO:0000313" key="3">
    <source>
        <dbReference type="Proteomes" id="UP001335648"/>
    </source>
</evidence>
<dbReference type="AlphaFoldDB" id="A0AAN8GVI5"/>
<feature type="compositionally biased region" description="Polar residues" evidence="1">
    <location>
        <begin position="28"/>
        <end position="46"/>
    </location>
</feature>
<evidence type="ECO:0000313" key="2">
    <source>
        <dbReference type="EMBL" id="KAK5892926.1"/>
    </source>
</evidence>
<evidence type="ECO:0000256" key="1">
    <source>
        <dbReference type="SAM" id="MobiDB-lite"/>
    </source>
</evidence>
<comment type="caution">
    <text evidence="2">The sequence shown here is derived from an EMBL/GenBank/DDBJ whole genome shotgun (WGS) entry which is preliminary data.</text>
</comment>
<dbReference type="Proteomes" id="UP001335648">
    <property type="component" value="Unassembled WGS sequence"/>
</dbReference>
<proteinExistence type="predicted"/>
<sequence length="68" mass="7054">MELEERVLITACTPAGSFRSINRAEPLESSSEGTNNVDMSNGQVQQPALGRLRRGPGGTPGSGVRGVG</sequence>
<keyword evidence="3" id="KW-1185">Reference proteome</keyword>
<gene>
    <name evidence="2" type="ORF">CesoFtcFv8_013270</name>
</gene>
<reference evidence="2 3" key="1">
    <citation type="journal article" date="2023" name="Mol. Biol. Evol.">
        <title>Genomics of Secondarily Temperate Adaptation in the Only Non-Antarctic Icefish.</title>
        <authorList>
            <person name="Rivera-Colon A.G."/>
            <person name="Rayamajhi N."/>
            <person name="Minhas B.F."/>
            <person name="Madrigal G."/>
            <person name="Bilyk K.T."/>
            <person name="Yoon V."/>
            <person name="Hune M."/>
            <person name="Gregory S."/>
            <person name="Cheng C.H.C."/>
            <person name="Catchen J.M."/>
        </authorList>
    </citation>
    <scope>NUCLEOTIDE SEQUENCE [LARGE SCALE GENOMIC DNA]</scope>
    <source>
        <strain evidence="2">JC2023a</strain>
    </source>
</reference>
<accession>A0AAN8GVI5</accession>
<name>A0AAN8GVI5_9TELE</name>
<protein>
    <submittedName>
        <fullName evidence="2">Uncharacterized protein</fullName>
    </submittedName>
</protein>
<feature type="region of interest" description="Disordered" evidence="1">
    <location>
        <begin position="20"/>
        <end position="68"/>
    </location>
</feature>